<keyword evidence="3" id="KW-1185">Reference proteome</keyword>
<feature type="region of interest" description="Disordered" evidence="1">
    <location>
        <begin position="454"/>
        <end position="484"/>
    </location>
</feature>
<feature type="region of interest" description="Disordered" evidence="1">
    <location>
        <begin position="1"/>
        <end position="23"/>
    </location>
</feature>
<gene>
    <name evidence="2" type="ORF">PCOR1329_LOCUS75971</name>
</gene>
<organism evidence="2 3">
    <name type="scientific">Prorocentrum cordatum</name>
    <dbReference type="NCBI Taxonomy" id="2364126"/>
    <lineage>
        <taxon>Eukaryota</taxon>
        <taxon>Sar</taxon>
        <taxon>Alveolata</taxon>
        <taxon>Dinophyceae</taxon>
        <taxon>Prorocentrales</taxon>
        <taxon>Prorocentraceae</taxon>
        <taxon>Prorocentrum</taxon>
    </lineage>
</organism>
<evidence type="ECO:0000313" key="3">
    <source>
        <dbReference type="Proteomes" id="UP001189429"/>
    </source>
</evidence>
<feature type="compositionally biased region" description="Polar residues" evidence="1">
    <location>
        <begin position="174"/>
        <end position="194"/>
    </location>
</feature>
<feature type="region of interest" description="Disordered" evidence="1">
    <location>
        <begin position="119"/>
        <end position="139"/>
    </location>
</feature>
<feature type="compositionally biased region" description="Basic and acidic residues" evidence="1">
    <location>
        <begin position="1"/>
        <end position="10"/>
    </location>
</feature>
<evidence type="ECO:0000256" key="1">
    <source>
        <dbReference type="SAM" id="MobiDB-lite"/>
    </source>
</evidence>
<accession>A0ABN9XEI1</accession>
<comment type="caution">
    <text evidence="2">The sequence shown here is derived from an EMBL/GenBank/DDBJ whole genome shotgun (WGS) entry which is preliminary data.</text>
</comment>
<feature type="compositionally biased region" description="Basic and acidic residues" evidence="1">
    <location>
        <begin position="457"/>
        <end position="474"/>
    </location>
</feature>
<dbReference type="Proteomes" id="UP001189429">
    <property type="component" value="Unassembled WGS sequence"/>
</dbReference>
<name>A0ABN9XEI1_9DINO</name>
<proteinExistence type="predicted"/>
<evidence type="ECO:0000313" key="2">
    <source>
        <dbReference type="EMBL" id="CAK0897931.1"/>
    </source>
</evidence>
<feature type="compositionally biased region" description="Acidic residues" evidence="1">
    <location>
        <begin position="475"/>
        <end position="484"/>
    </location>
</feature>
<protein>
    <submittedName>
        <fullName evidence="2">Uncharacterized protein</fullName>
    </submittedName>
</protein>
<sequence length="562" mass="62034">MMANAEDDRCGAPPSVVRRSRAQRRRARLRCRLFRTGAAAGLPPGLVEMQIVPKNFHHEKSDKAILARDSECDGAEPQIHDVSNGILYSSCAAKTSQVNCEKYDGNPCLERYETTHGKSDTDMVVSVPDGRVGTNVYDKDGTTHDTDMLVSVPDGRTEANTYGFCKDDNANGIARSSSAAPTPQGVNEMQTVPKNSHHEKVDNAMLRMDSDGDGTEPQISDVPHGIVCSSCPAKTSQVMSEKYDGHRCLACYEMIEPNTYDICGMDGEKYSDPFCLKCCEMMHRRGESDKAFGTNTYDAYDKDGATNDTDMMASVPDGRLEANTCGLCNKDDTANGIFRSSFAAPTPQGVYERQIVPKSFHFEKVGKALLRMDSDGDGIEPHISDVPHGIVCSSCPAKTSQVMSEKYDGHRCLACYEMIEPNTYDICGMDGEKYSDPFCLKCCEMMHRRGKLGKAKLTSDREGGDTTNPDRIDTYAEEEDEEAEDDSIPIDIYDAFARACSDAIVDLTLQNIEEMVTAALERTMSETASHSFWDSVEGLWTINRMARRHIQLLDDLRISAPL</sequence>
<reference evidence="2" key="1">
    <citation type="submission" date="2023-10" db="EMBL/GenBank/DDBJ databases">
        <authorList>
            <person name="Chen Y."/>
            <person name="Shah S."/>
            <person name="Dougan E. K."/>
            <person name="Thang M."/>
            <person name="Chan C."/>
        </authorList>
    </citation>
    <scope>NUCLEOTIDE SEQUENCE [LARGE SCALE GENOMIC DNA]</scope>
</reference>
<dbReference type="EMBL" id="CAUYUJ010020403">
    <property type="protein sequence ID" value="CAK0897931.1"/>
    <property type="molecule type" value="Genomic_DNA"/>
</dbReference>
<feature type="region of interest" description="Disordered" evidence="1">
    <location>
        <begin position="174"/>
        <end position="198"/>
    </location>
</feature>